<keyword evidence="1" id="KW-0175">Coiled coil</keyword>
<evidence type="ECO:0000256" key="1">
    <source>
        <dbReference type="SAM" id="Coils"/>
    </source>
</evidence>
<dbReference type="Pfam" id="PF10544">
    <property type="entry name" value="T5orf172"/>
    <property type="match status" value="1"/>
</dbReference>
<dbReference type="InterPro" id="IPR018306">
    <property type="entry name" value="Phage_T5_Orf172_DNA-bd"/>
</dbReference>
<name>A0A640MYK2_BACAN</name>
<accession>A0A640MYK2</accession>
<organism evidence="3">
    <name type="scientific">Bacillus anthracis</name>
    <name type="common">anthrax bacterium</name>
    <dbReference type="NCBI Taxonomy" id="1392"/>
    <lineage>
        <taxon>Bacteria</taxon>
        <taxon>Bacillati</taxon>
        <taxon>Bacillota</taxon>
        <taxon>Bacilli</taxon>
        <taxon>Bacillales</taxon>
        <taxon>Bacillaceae</taxon>
        <taxon>Bacillus</taxon>
        <taxon>Bacillus cereus group</taxon>
    </lineage>
</organism>
<dbReference type="InterPro" id="IPR025280">
    <property type="entry name" value="SNIPE"/>
</dbReference>
<evidence type="ECO:0000259" key="2">
    <source>
        <dbReference type="SMART" id="SM00974"/>
    </source>
</evidence>
<protein>
    <recommendedName>
        <fullName evidence="2">Bacteriophage T5 Orf172 DNA-binding domain-containing protein</fullName>
    </recommendedName>
</protein>
<dbReference type="EMBL" id="BLEX01000010">
    <property type="protein sequence ID" value="GEU18782.1"/>
    <property type="molecule type" value="Genomic_DNA"/>
</dbReference>
<feature type="coiled-coil region" evidence="1">
    <location>
        <begin position="230"/>
        <end position="315"/>
    </location>
</feature>
<reference evidence="3" key="2">
    <citation type="submission" date="2019-12" db="EMBL/GenBank/DDBJ databases">
        <authorList>
            <person name="Hoang T.H.H."/>
            <person name="Okutani A."/>
        </authorList>
    </citation>
    <scope>NUCLEOTIDE SEQUENCE</scope>
    <source>
        <strain evidence="3">LamDB</strain>
    </source>
</reference>
<feature type="coiled-coil region" evidence="1">
    <location>
        <begin position="62"/>
        <end position="103"/>
    </location>
</feature>
<dbReference type="Pfam" id="PF13250">
    <property type="entry name" value="SNIPE"/>
    <property type="match status" value="1"/>
</dbReference>
<feature type="domain" description="Bacteriophage T5 Orf172 DNA-binding" evidence="2">
    <location>
        <begin position="332"/>
        <end position="415"/>
    </location>
</feature>
<dbReference type="SMART" id="SM00974">
    <property type="entry name" value="T5orf172"/>
    <property type="match status" value="1"/>
</dbReference>
<evidence type="ECO:0000313" key="3">
    <source>
        <dbReference type="EMBL" id="GEU18782.1"/>
    </source>
</evidence>
<gene>
    <name evidence="3" type="ORF">LamDB_48400</name>
</gene>
<dbReference type="AlphaFoldDB" id="A0A640MYK2"/>
<comment type="caution">
    <text evidence="3">The sequence shown here is derived from an EMBL/GenBank/DDBJ whole genome shotgun (WGS) entry which is preliminary data.</text>
</comment>
<proteinExistence type="predicted"/>
<sequence length="438" mass="51459">MNSVNNKWMIWTIFGSSLLSIATPGLAIIPTILSLILALKFIITDKKILPDVLQFQKEFNNIKGLRKSKENLKMELESLEENLQGKKSELKEVQSLLNETELEYDYKLIYPFDLDSLDSLEINNLIEKLTLKEKQILNVDNIVKSTGLKGEDKKFYKNQVKQITRLFNAETSIILKKVTAKNFKVCQKQILTAFESINKIFETDAVKISEEILDIKLEKLTLIYKYQIKLEDEQILRREERERIKEENKVKKELEYKLNQIDKDIKHHNNELIKLNKYIAKTNSDVEKEMYIEKITQLEDKLKELTISKDFVLERQVKAQSGYVYIISNIGSFGENIYKIGVTRRLEPLERIRELSSASVPFEFDVHALIFSDNAFALEDRLHKHFKEQQVNKVNSRKEFYNIDLNEIKDLIHSEYDNTVEFTFEPKAEQYRESLLIS</sequence>
<reference evidence="3" key="1">
    <citation type="submission" date="2019-12" db="EMBL/GenBank/DDBJ databases">
        <title>Epidemiological and comparative genomic analysis of Bacillus anthracis isolated from northern Vietnam.</title>
        <authorList>
            <person name="Hoang T.T.H."/>
            <person name="Dang D.A."/>
            <person name="Pham M.H."/>
            <person name="Luong M.H."/>
            <person name="Tran N.D."/>
            <person name="Nguyen T.H."/>
            <person name="Nguyen T.T."/>
            <person name="Inoue S."/>
            <person name="Morikawa S."/>
            <person name="Okutani A."/>
        </authorList>
    </citation>
    <scope>NUCLEOTIDE SEQUENCE</scope>
    <source>
        <strain evidence="3">LamDB</strain>
    </source>
</reference>